<feature type="domain" description="Na+-translocating membrane potential-generating system MpsC" evidence="1">
    <location>
        <begin position="4"/>
        <end position="105"/>
    </location>
</feature>
<comment type="caution">
    <text evidence="2">The sequence shown here is derived from an EMBL/GenBank/DDBJ whole genome shotgun (WGS) entry which is preliminary data.</text>
</comment>
<dbReference type="AlphaFoldDB" id="A0A927CM64"/>
<accession>A0A927CM64</accession>
<keyword evidence="3" id="KW-1185">Reference proteome</keyword>
<dbReference type="Pfam" id="PF10057">
    <property type="entry name" value="MpsC"/>
    <property type="match status" value="1"/>
</dbReference>
<gene>
    <name evidence="2" type="ORF">IDH41_12380</name>
</gene>
<evidence type="ECO:0000259" key="1">
    <source>
        <dbReference type="Pfam" id="PF10057"/>
    </source>
</evidence>
<organism evidence="2 3">
    <name type="scientific">Paenibacillus arenilitoris</name>
    <dbReference type="NCBI Taxonomy" id="2772299"/>
    <lineage>
        <taxon>Bacteria</taxon>
        <taxon>Bacillati</taxon>
        <taxon>Bacillota</taxon>
        <taxon>Bacilli</taxon>
        <taxon>Bacillales</taxon>
        <taxon>Paenibacillaceae</taxon>
        <taxon>Paenibacillus</taxon>
    </lineage>
</organism>
<protein>
    <submittedName>
        <fullName evidence="2">DUF2294 family protein</fullName>
    </submittedName>
</protein>
<name>A0A927CM64_9BACL</name>
<evidence type="ECO:0000313" key="3">
    <source>
        <dbReference type="Proteomes" id="UP000632125"/>
    </source>
</evidence>
<dbReference type="Proteomes" id="UP000632125">
    <property type="component" value="Unassembled WGS sequence"/>
</dbReference>
<dbReference type="EMBL" id="JACXIY010000014">
    <property type="protein sequence ID" value="MBD2869377.1"/>
    <property type="molecule type" value="Genomic_DNA"/>
</dbReference>
<sequence>MKQNILKMYNEINMSIFNAGVSRTKVDFVGNKILILSINHRVPVLKLLDERDRRATRRLDMLLFEHFKTEIKAALEDAYQLNIVTILKDYDLETEYSGTIVILDRDVESYLNDAL</sequence>
<dbReference type="InterPro" id="IPR018745">
    <property type="entry name" value="MpsC"/>
</dbReference>
<evidence type="ECO:0000313" key="2">
    <source>
        <dbReference type="EMBL" id="MBD2869377.1"/>
    </source>
</evidence>
<reference evidence="2" key="1">
    <citation type="submission" date="2020-09" db="EMBL/GenBank/DDBJ databases">
        <title>A novel bacterium of genus Paenibacillus, isolated from South China Sea.</title>
        <authorList>
            <person name="Huang H."/>
            <person name="Mo K."/>
            <person name="Hu Y."/>
        </authorList>
    </citation>
    <scope>NUCLEOTIDE SEQUENCE</scope>
    <source>
        <strain evidence="2">IB182493</strain>
    </source>
</reference>
<proteinExistence type="predicted"/>